<gene>
    <name evidence="4 5 6 7 8" type="primary">LOC117235020</name>
</gene>
<dbReference type="RefSeq" id="XP_033352549.1">
    <property type="nucleotide sequence ID" value="XM_033496658.1"/>
</dbReference>
<evidence type="ECO:0000256" key="1">
    <source>
        <dbReference type="SAM" id="MobiDB-lite"/>
    </source>
</evidence>
<feature type="region of interest" description="Disordered" evidence="1">
    <location>
        <begin position="1"/>
        <end position="54"/>
    </location>
</feature>
<organism evidence="3 7">
    <name type="scientific">Bombus vosnesenskii</name>
    <dbReference type="NCBI Taxonomy" id="207650"/>
    <lineage>
        <taxon>Eukaryota</taxon>
        <taxon>Metazoa</taxon>
        <taxon>Ecdysozoa</taxon>
        <taxon>Arthropoda</taxon>
        <taxon>Hexapoda</taxon>
        <taxon>Insecta</taxon>
        <taxon>Pterygota</taxon>
        <taxon>Neoptera</taxon>
        <taxon>Endopterygota</taxon>
        <taxon>Hymenoptera</taxon>
        <taxon>Apocrita</taxon>
        <taxon>Aculeata</taxon>
        <taxon>Apoidea</taxon>
        <taxon>Anthophila</taxon>
        <taxon>Apidae</taxon>
        <taxon>Bombus</taxon>
        <taxon>Pyrobombus</taxon>
    </lineage>
</organism>
<dbReference type="GeneID" id="117235020"/>
<evidence type="ECO:0000313" key="3">
    <source>
        <dbReference type="Proteomes" id="UP000504631"/>
    </source>
</evidence>
<protein>
    <submittedName>
        <fullName evidence="4 5">Uncharacterized protein LOC117235020</fullName>
    </submittedName>
</protein>
<sequence length="183" mass="19916">MLPSSKLLQDDPPELANATTTSRTSTNGPTTQTTIAVEDVERNDDDPPPYSAIVPPNHVGWPYNFSGNRYSACNTTSCRTDATPLAGFQPGLTSPGFGSHPRRTDGQHASISVPSMPCRLFMFGSRRSLFARESSTDNISIIKDTGGRTRKYGAILVGGAVIIFLMVLSLLVRFIMDKHLWRG</sequence>
<reference evidence="4 5" key="1">
    <citation type="submission" date="2025-04" db="UniProtKB">
        <authorList>
            <consortium name="RefSeq"/>
        </authorList>
    </citation>
    <scope>IDENTIFICATION</scope>
    <source>
        <tissue evidence="4 5">Muscle</tissue>
    </source>
</reference>
<keyword evidence="3" id="KW-1185">Reference proteome</keyword>
<dbReference type="RefSeq" id="XP_033352546.1">
    <property type="nucleotide sequence ID" value="XM_033496655.1"/>
</dbReference>
<keyword evidence="2" id="KW-0812">Transmembrane</keyword>
<evidence type="ECO:0000313" key="7">
    <source>
        <dbReference type="RefSeq" id="XP_033352547.1"/>
    </source>
</evidence>
<evidence type="ECO:0000313" key="6">
    <source>
        <dbReference type="RefSeq" id="XP_033352546.1"/>
    </source>
</evidence>
<feature type="transmembrane region" description="Helical" evidence="2">
    <location>
        <begin position="152"/>
        <end position="176"/>
    </location>
</feature>
<keyword evidence="2" id="KW-1133">Transmembrane helix</keyword>
<dbReference type="KEGG" id="bvk:117235020"/>
<dbReference type="RefSeq" id="XP_033352547.1">
    <property type="nucleotide sequence ID" value="XM_033496656.1"/>
</dbReference>
<dbReference type="RefSeq" id="XP_033352544.1">
    <property type="nucleotide sequence ID" value="XM_033496653.1"/>
</dbReference>
<proteinExistence type="predicted"/>
<keyword evidence="2" id="KW-0472">Membrane</keyword>
<evidence type="ECO:0000256" key="2">
    <source>
        <dbReference type="SAM" id="Phobius"/>
    </source>
</evidence>
<name>A0A6J3KH91_9HYME</name>
<dbReference type="AlphaFoldDB" id="A0A6J3KH91"/>
<evidence type="ECO:0000313" key="4">
    <source>
        <dbReference type="RefSeq" id="XP_033352544.1"/>
    </source>
</evidence>
<dbReference type="Proteomes" id="UP000504631">
    <property type="component" value="Unplaced"/>
</dbReference>
<evidence type="ECO:0000313" key="5">
    <source>
        <dbReference type="RefSeq" id="XP_033352545.1"/>
    </source>
</evidence>
<feature type="compositionally biased region" description="Low complexity" evidence="1">
    <location>
        <begin position="19"/>
        <end position="34"/>
    </location>
</feature>
<evidence type="ECO:0000313" key="8">
    <source>
        <dbReference type="RefSeq" id="XP_033352549.1"/>
    </source>
</evidence>
<dbReference type="RefSeq" id="XP_033352545.1">
    <property type="nucleotide sequence ID" value="XM_033496654.1"/>
</dbReference>
<accession>A0A6J3KH91</accession>